<accession>Q478A3</accession>
<name>Q478A3_DECAR</name>
<feature type="chain" id="PRO_5004233185" description="Alpha/beta hydrolase" evidence="1">
    <location>
        <begin position="24"/>
        <end position="260"/>
    </location>
</feature>
<evidence type="ECO:0000256" key="1">
    <source>
        <dbReference type="SAM" id="SignalP"/>
    </source>
</evidence>
<dbReference type="KEGG" id="dar:Daro_4102"/>
<dbReference type="eggNOG" id="COG1073">
    <property type="taxonomic scope" value="Bacteria"/>
</dbReference>
<keyword evidence="1" id="KW-0732">Signal</keyword>
<evidence type="ECO:0008006" key="3">
    <source>
        <dbReference type="Google" id="ProtNLM"/>
    </source>
</evidence>
<dbReference type="AlphaFoldDB" id="Q478A3"/>
<feature type="signal peptide" evidence="1">
    <location>
        <begin position="1"/>
        <end position="23"/>
    </location>
</feature>
<dbReference type="InterPro" id="IPR029058">
    <property type="entry name" value="AB_hydrolase_fold"/>
</dbReference>
<protein>
    <recommendedName>
        <fullName evidence="3">Alpha/beta hydrolase</fullName>
    </recommendedName>
</protein>
<evidence type="ECO:0000313" key="2">
    <source>
        <dbReference type="EMBL" id="AAZ48828.1"/>
    </source>
</evidence>
<dbReference type="EMBL" id="CP000089">
    <property type="protein sequence ID" value="AAZ48828.1"/>
    <property type="molecule type" value="Genomic_DNA"/>
</dbReference>
<dbReference type="SUPFAM" id="SSF53474">
    <property type="entry name" value="alpha/beta-Hydrolases"/>
    <property type="match status" value="1"/>
</dbReference>
<gene>
    <name evidence="2" type="ordered locus">Daro_4102</name>
</gene>
<dbReference type="Gene3D" id="3.40.50.1820">
    <property type="entry name" value="alpha/beta hydrolase"/>
    <property type="match status" value="1"/>
</dbReference>
<reference evidence="2" key="1">
    <citation type="submission" date="2005-08" db="EMBL/GenBank/DDBJ databases">
        <title>Complete sequence of Dechloromonas aromatica RCB.</title>
        <authorList>
            <person name="Salinero K.K."/>
            <person name="Copeland A."/>
            <person name="Lucas S."/>
            <person name="Lapidus A."/>
            <person name="Barry K."/>
            <person name="Detter J.C."/>
            <person name="Glavina T."/>
            <person name="Hammon N."/>
            <person name="Israni S."/>
            <person name="Pitluck S."/>
            <person name="Di Bartolo G."/>
            <person name="Trong S."/>
            <person name="Schmutz J."/>
            <person name="Larimer F."/>
            <person name="Land M."/>
            <person name="Ivanova N."/>
            <person name="Richardson P."/>
        </authorList>
    </citation>
    <scope>NUCLEOTIDE SEQUENCE</scope>
    <source>
        <strain evidence="2">RCB</strain>
    </source>
</reference>
<proteinExistence type="predicted"/>
<dbReference type="HOGENOM" id="CLU_086027_0_0_4"/>
<organism evidence="2">
    <name type="scientific">Dechloromonas aromatica (strain RCB)</name>
    <dbReference type="NCBI Taxonomy" id="159087"/>
    <lineage>
        <taxon>Bacteria</taxon>
        <taxon>Pseudomonadati</taxon>
        <taxon>Pseudomonadota</taxon>
        <taxon>Betaproteobacteria</taxon>
        <taxon>Rhodocyclales</taxon>
        <taxon>Azonexaceae</taxon>
        <taxon>Dechloromonas</taxon>
    </lineage>
</organism>
<sequence>MMKDLLHALVFLFCVAFAGLAHSQSVIDIPTRPGVTQRLLVIKPSNPTATVILFAGGHGGLGIFPNGSFKWGDGNFLIRSRQYFAERNLNVVIVDAPSDRQNLAGFRQTPEHLADLKAVIAWAREQDKIPVWLVGTSRGTQSAAFVATQLRQPDGPDGLVLTSTILKDDKGRPVPAMPLEQLAIPTLVVHHEQDGCSHCFYADIGPLKDKLAHLPRHELLTIKGGANRGDPCDAFAYHGYNGLEKEVVGHIADWILASGK</sequence>
<dbReference type="STRING" id="159087.Daro_4102"/>